<comment type="function">
    <text evidence="7">Catalyzes the adenylation by ATP of the carboxyl group of the C-terminal glycine of sulfur carrier protein MoaD.</text>
</comment>
<evidence type="ECO:0000256" key="9">
    <source>
        <dbReference type="ARBA" id="ARBA00066884"/>
    </source>
</evidence>
<evidence type="ECO:0000256" key="4">
    <source>
        <dbReference type="ARBA" id="ARBA00022741"/>
    </source>
</evidence>
<dbReference type="RefSeq" id="WP_260977549.1">
    <property type="nucleotide sequence ID" value="NZ_JAOANI010000028.1"/>
</dbReference>
<evidence type="ECO:0000259" key="14">
    <source>
        <dbReference type="Pfam" id="PF00899"/>
    </source>
</evidence>
<comment type="caution">
    <text evidence="15">The sequence shown here is derived from an EMBL/GenBank/DDBJ whole genome shotgun (WGS) entry which is preliminary data.</text>
</comment>
<dbReference type="GO" id="GO:0008641">
    <property type="term" value="F:ubiquitin-like modifier activating enzyme activity"/>
    <property type="evidence" value="ECO:0007669"/>
    <property type="project" value="InterPro"/>
</dbReference>
<evidence type="ECO:0000313" key="15">
    <source>
        <dbReference type="EMBL" id="MCT7360726.1"/>
    </source>
</evidence>
<dbReference type="Proteomes" id="UP001147830">
    <property type="component" value="Unassembled WGS sequence"/>
</dbReference>
<gene>
    <name evidence="15" type="primary">moeB</name>
    <name evidence="15" type="ORF">NYR02_17025</name>
</gene>
<name>A0A9X2WHS3_9GAMM</name>
<dbReference type="AlphaFoldDB" id="A0A9X2WHS3"/>
<evidence type="ECO:0000256" key="2">
    <source>
        <dbReference type="ARBA" id="ARBA00009919"/>
    </source>
</evidence>
<evidence type="ECO:0000256" key="6">
    <source>
        <dbReference type="ARBA" id="ARBA00052218"/>
    </source>
</evidence>
<dbReference type="CDD" id="cd00757">
    <property type="entry name" value="ThiF_MoeB_HesA_family"/>
    <property type="match status" value="1"/>
</dbReference>
<dbReference type="EC" id="2.7.7.80" evidence="9"/>
<evidence type="ECO:0000256" key="7">
    <source>
        <dbReference type="ARBA" id="ARBA00055169"/>
    </source>
</evidence>
<dbReference type="GO" id="GO:0005524">
    <property type="term" value="F:ATP binding"/>
    <property type="evidence" value="ECO:0007669"/>
    <property type="project" value="UniProtKB-KW"/>
</dbReference>
<comment type="similarity">
    <text evidence="2">Belongs to the HesA/MoeB/ThiF family.</text>
</comment>
<dbReference type="GO" id="GO:0004792">
    <property type="term" value="F:thiosulfate-cyanide sulfurtransferase activity"/>
    <property type="evidence" value="ECO:0007669"/>
    <property type="project" value="TreeGrafter"/>
</dbReference>
<dbReference type="FunFam" id="3.40.50.720:FF:000033">
    <property type="entry name" value="Adenylyltransferase and sulfurtransferase MOCS3"/>
    <property type="match status" value="1"/>
</dbReference>
<evidence type="ECO:0000256" key="10">
    <source>
        <dbReference type="ARBA" id="ARBA00073635"/>
    </source>
</evidence>
<dbReference type="PANTHER" id="PTHR10953">
    <property type="entry name" value="UBIQUITIN-ACTIVATING ENZYME E1"/>
    <property type="match status" value="1"/>
</dbReference>
<evidence type="ECO:0000256" key="11">
    <source>
        <dbReference type="ARBA" id="ARBA00075110"/>
    </source>
</evidence>
<keyword evidence="5" id="KW-0067">ATP-binding</keyword>
<evidence type="ECO:0000256" key="3">
    <source>
        <dbReference type="ARBA" id="ARBA00022679"/>
    </source>
</evidence>
<dbReference type="GO" id="GO:0005829">
    <property type="term" value="C:cytosol"/>
    <property type="evidence" value="ECO:0007669"/>
    <property type="project" value="TreeGrafter"/>
</dbReference>
<evidence type="ECO:0000313" key="16">
    <source>
        <dbReference type="Proteomes" id="UP001147830"/>
    </source>
</evidence>
<keyword evidence="16" id="KW-1185">Reference proteome</keyword>
<comment type="pathway">
    <text evidence="1">Cofactor biosynthesis; molybdopterin biosynthesis.</text>
</comment>
<dbReference type="InterPro" id="IPR035985">
    <property type="entry name" value="Ubiquitin-activating_enz"/>
</dbReference>
<dbReference type="GO" id="GO:0061605">
    <property type="term" value="F:molybdopterin-synthase adenylyltransferase activity"/>
    <property type="evidence" value="ECO:0007669"/>
    <property type="project" value="UniProtKB-EC"/>
</dbReference>
<reference evidence="15" key="1">
    <citation type="journal article" date="2022" name="Front. Microbiol.">
        <title>Genome-based taxonomic rearrangement of Oceanobacter-related bacteria including the description of Thalassolituus hydrocarbonoclasticus sp. nov. and Thalassolituus pacificus sp. nov. and emended description of the genus Thalassolituus.</title>
        <authorList>
            <person name="Dong C."/>
            <person name="Wei L."/>
            <person name="Wang J."/>
            <person name="Lai Q."/>
            <person name="Huang Z."/>
            <person name="Shao Z."/>
        </authorList>
    </citation>
    <scope>NUCLEOTIDE SEQUENCE</scope>
    <source>
        <strain evidence="15">59MF3M-4</strain>
    </source>
</reference>
<dbReference type="EMBL" id="JAOANI010000028">
    <property type="protein sequence ID" value="MCT7360726.1"/>
    <property type="molecule type" value="Genomic_DNA"/>
</dbReference>
<dbReference type="InterPro" id="IPR045886">
    <property type="entry name" value="ThiF/MoeB/HesA"/>
</dbReference>
<dbReference type="Gene3D" id="3.40.50.720">
    <property type="entry name" value="NAD(P)-binding Rossmann-like Domain"/>
    <property type="match status" value="1"/>
</dbReference>
<evidence type="ECO:0000256" key="1">
    <source>
        <dbReference type="ARBA" id="ARBA00005046"/>
    </source>
</evidence>
<evidence type="ECO:0000256" key="12">
    <source>
        <dbReference type="ARBA" id="ARBA00075328"/>
    </source>
</evidence>
<keyword evidence="15" id="KW-0548">Nucleotidyltransferase</keyword>
<organism evidence="15 16">
    <name type="scientific">Thalassolituus pacificus</name>
    <dbReference type="NCBI Taxonomy" id="2975440"/>
    <lineage>
        <taxon>Bacteria</taxon>
        <taxon>Pseudomonadati</taxon>
        <taxon>Pseudomonadota</taxon>
        <taxon>Gammaproteobacteria</taxon>
        <taxon>Oceanospirillales</taxon>
        <taxon>Oceanospirillaceae</taxon>
        <taxon>Thalassolituus</taxon>
    </lineage>
</organism>
<dbReference type="SUPFAM" id="SSF69572">
    <property type="entry name" value="Activating enzymes of the ubiquitin-like proteins"/>
    <property type="match status" value="1"/>
</dbReference>
<protein>
    <recommendedName>
        <fullName evidence="10">Molybdopterin-synthase adenylyltransferase</fullName>
        <ecNumber evidence="9">2.7.7.80</ecNumber>
    </recommendedName>
    <alternativeName>
        <fullName evidence="13">MoaD protein adenylase</fullName>
    </alternativeName>
    <alternativeName>
        <fullName evidence="11">Molybdopterin-converting factor subunit 1 adenylase</fullName>
    </alternativeName>
    <alternativeName>
        <fullName evidence="12">Sulfur carrier protein MoaD adenylyltransferase</fullName>
    </alternativeName>
</protein>
<dbReference type="PANTHER" id="PTHR10953:SF102">
    <property type="entry name" value="ADENYLYLTRANSFERASE AND SULFURTRANSFERASE MOCS3"/>
    <property type="match status" value="1"/>
</dbReference>
<proteinExistence type="inferred from homology"/>
<comment type="catalytic activity">
    <reaction evidence="6">
        <text>[molybdopterin-synthase sulfur-carrier protein]-C-terminal Gly-Gly + ATP + H(+) = [molybdopterin-synthase sulfur-carrier protein]-C-terminal Gly-Gly-AMP + diphosphate</text>
        <dbReference type="Rhea" id="RHEA:43616"/>
        <dbReference type="Rhea" id="RHEA-COMP:12159"/>
        <dbReference type="Rhea" id="RHEA-COMP:12202"/>
        <dbReference type="ChEBI" id="CHEBI:15378"/>
        <dbReference type="ChEBI" id="CHEBI:30616"/>
        <dbReference type="ChEBI" id="CHEBI:33019"/>
        <dbReference type="ChEBI" id="CHEBI:90618"/>
        <dbReference type="ChEBI" id="CHEBI:90778"/>
        <dbReference type="EC" id="2.7.7.80"/>
    </reaction>
</comment>
<reference evidence="15" key="2">
    <citation type="submission" date="2022-08" db="EMBL/GenBank/DDBJ databases">
        <authorList>
            <person name="Dong C."/>
        </authorList>
    </citation>
    <scope>NUCLEOTIDE SEQUENCE</scope>
    <source>
        <strain evidence="15">59MF3M-4</strain>
    </source>
</reference>
<dbReference type="NCBIfam" id="NF004281">
    <property type="entry name" value="PRK05690.1"/>
    <property type="match status" value="1"/>
</dbReference>
<evidence type="ECO:0000256" key="13">
    <source>
        <dbReference type="ARBA" id="ARBA00078531"/>
    </source>
</evidence>
<evidence type="ECO:0000256" key="8">
    <source>
        <dbReference type="ARBA" id="ARBA00063809"/>
    </source>
</evidence>
<comment type="subunit">
    <text evidence="8">Homodimer. Forms a stable heterotetrameric complex of 2 MoeB and 2 MoaD during adenylation of MoaD.</text>
</comment>
<dbReference type="InterPro" id="IPR000594">
    <property type="entry name" value="ThiF_NAD_FAD-bd"/>
</dbReference>
<feature type="domain" description="THIF-type NAD/FAD binding fold" evidence="14">
    <location>
        <begin position="10"/>
        <end position="254"/>
    </location>
</feature>
<dbReference type="Pfam" id="PF00899">
    <property type="entry name" value="ThiF"/>
    <property type="match status" value="1"/>
</dbReference>
<keyword evidence="3" id="KW-0808">Transferase</keyword>
<keyword evidence="4" id="KW-0547">Nucleotide-binding</keyword>
<dbReference type="GO" id="GO:0008146">
    <property type="term" value="F:sulfotransferase activity"/>
    <property type="evidence" value="ECO:0007669"/>
    <property type="project" value="TreeGrafter"/>
</dbReference>
<accession>A0A9X2WHS3</accession>
<evidence type="ECO:0000256" key="5">
    <source>
        <dbReference type="ARBA" id="ARBA00022840"/>
    </source>
</evidence>
<sequence>MMNDQQLLRYSRHLLLPQLDIDGQQALLDAHVMIIGLGGLGCPVLQYLAASGVGRLSLVDDDRVELSNLQRQTAHGSADIGLLKVESAAAEVQRLNPDVQVVTHAVRANADWLMAQLSAVGDAQEEQVKVDLVIDCSDNSKVRYDLNRACIAHSVPWVSGAAVGLNGQITLFDPRQTDAPCYRCLYPSLDNQQLSCAESGVLSPLVGIIGAMQALEALKVLAGIGESLSGRLLTFDALQGEWRRWGISRNPSCSDCQN</sequence>